<dbReference type="EMBL" id="CP061800">
    <property type="protein sequence ID" value="QTA93686.1"/>
    <property type="molecule type" value="Genomic_DNA"/>
</dbReference>
<gene>
    <name evidence="1" type="ORF">dnm_097900</name>
</gene>
<organism evidence="1 2">
    <name type="scientific">Desulfonema magnum</name>
    <dbReference type="NCBI Taxonomy" id="45655"/>
    <lineage>
        <taxon>Bacteria</taxon>
        <taxon>Pseudomonadati</taxon>
        <taxon>Thermodesulfobacteriota</taxon>
        <taxon>Desulfobacteria</taxon>
        <taxon>Desulfobacterales</taxon>
        <taxon>Desulfococcaceae</taxon>
        <taxon>Desulfonema</taxon>
    </lineage>
</organism>
<dbReference type="AlphaFoldDB" id="A0A975GU29"/>
<dbReference type="KEGG" id="dmm:dnm_097900"/>
<name>A0A975GU29_9BACT</name>
<evidence type="ECO:0000313" key="1">
    <source>
        <dbReference type="EMBL" id="QTA93686.1"/>
    </source>
</evidence>
<keyword evidence="2" id="KW-1185">Reference proteome</keyword>
<sequence>MAALLMAFALGKTVQLVTEGVDDTNAGHVCRIIEVTVLGE</sequence>
<proteinExistence type="predicted"/>
<protein>
    <submittedName>
        <fullName evidence="1">Uncharacterized protein</fullName>
    </submittedName>
</protein>
<dbReference type="Proteomes" id="UP000663722">
    <property type="component" value="Chromosome"/>
</dbReference>
<dbReference type="RefSeq" id="WP_276571836.1">
    <property type="nucleotide sequence ID" value="NZ_CP061800.1"/>
</dbReference>
<accession>A0A975GU29</accession>
<evidence type="ECO:0000313" key="2">
    <source>
        <dbReference type="Proteomes" id="UP000663722"/>
    </source>
</evidence>
<reference evidence="1" key="1">
    <citation type="journal article" date="2021" name="Microb. Physiol.">
        <title>Proteogenomic Insights into the Physiology of Marine, Sulfate-Reducing, Filamentous Desulfonema limicola and Desulfonema magnum.</title>
        <authorList>
            <person name="Schnaars V."/>
            <person name="Wohlbrand L."/>
            <person name="Scheve S."/>
            <person name="Hinrichs C."/>
            <person name="Reinhardt R."/>
            <person name="Rabus R."/>
        </authorList>
    </citation>
    <scope>NUCLEOTIDE SEQUENCE</scope>
    <source>
        <strain evidence="1">4be13</strain>
    </source>
</reference>